<accession>A0ABN9FUW1</accession>
<dbReference type="Proteomes" id="UP001162483">
    <property type="component" value="Unassembled WGS sequence"/>
</dbReference>
<evidence type="ECO:0000313" key="2">
    <source>
        <dbReference type="Proteomes" id="UP001162483"/>
    </source>
</evidence>
<proteinExistence type="predicted"/>
<sequence>MGPYTASSCCCQAPNLPWAPIPPPHAAARPVICHGPPYRLVTLLLGPQCDMGPCTASHCSHSAMCHFQVSSHSCWFPFCHRLLADYRPPIGAARPQICHGPPRTASSRCCWVHSVTWVPVPPPIAPTLPCATLRSPHTPAGFHFVIGCCMASHCCCLHC</sequence>
<dbReference type="EMBL" id="CATNWA010017396">
    <property type="protein sequence ID" value="CAI9600156.1"/>
    <property type="molecule type" value="Genomic_DNA"/>
</dbReference>
<keyword evidence="2" id="KW-1185">Reference proteome</keyword>
<evidence type="ECO:0000313" key="1">
    <source>
        <dbReference type="EMBL" id="CAI9600156.1"/>
    </source>
</evidence>
<protein>
    <submittedName>
        <fullName evidence="1">Uncharacterized protein</fullName>
    </submittedName>
</protein>
<organism evidence="1 2">
    <name type="scientific">Staurois parvus</name>
    <dbReference type="NCBI Taxonomy" id="386267"/>
    <lineage>
        <taxon>Eukaryota</taxon>
        <taxon>Metazoa</taxon>
        <taxon>Chordata</taxon>
        <taxon>Craniata</taxon>
        <taxon>Vertebrata</taxon>
        <taxon>Euteleostomi</taxon>
        <taxon>Amphibia</taxon>
        <taxon>Batrachia</taxon>
        <taxon>Anura</taxon>
        <taxon>Neobatrachia</taxon>
        <taxon>Ranoidea</taxon>
        <taxon>Ranidae</taxon>
        <taxon>Staurois</taxon>
    </lineage>
</organism>
<name>A0ABN9FUW1_9NEOB</name>
<gene>
    <name evidence="1" type="ORF">SPARVUS_LOCUS12708156</name>
</gene>
<reference evidence="1" key="1">
    <citation type="submission" date="2023-05" db="EMBL/GenBank/DDBJ databases">
        <authorList>
            <person name="Stuckert A."/>
        </authorList>
    </citation>
    <scope>NUCLEOTIDE SEQUENCE</scope>
</reference>
<feature type="non-terminal residue" evidence="1">
    <location>
        <position position="159"/>
    </location>
</feature>
<comment type="caution">
    <text evidence="1">The sequence shown here is derived from an EMBL/GenBank/DDBJ whole genome shotgun (WGS) entry which is preliminary data.</text>
</comment>